<dbReference type="GO" id="GO:0030973">
    <property type="term" value="F:molybdate ion binding"/>
    <property type="evidence" value="ECO:0007669"/>
    <property type="project" value="TreeGrafter"/>
</dbReference>
<reference evidence="2" key="1">
    <citation type="submission" date="2014-12" db="EMBL/GenBank/DDBJ databases">
        <authorList>
            <person name="Huang H.-H."/>
            <person name="Chen S.-C."/>
            <person name="Lai M.-C."/>
        </authorList>
    </citation>
    <scope>NUCLEOTIDE SEQUENCE</scope>
    <source>
        <strain evidence="2">K1F9705b</strain>
    </source>
</reference>
<dbReference type="InterPro" id="IPR050682">
    <property type="entry name" value="ModA/WtpA"/>
</dbReference>
<dbReference type="CDD" id="cd13540">
    <property type="entry name" value="PBP2_ModA_WtpA"/>
    <property type="match status" value="1"/>
</dbReference>
<dbReference type="PROSITE" id="PS51257">
    <property type="entry name" value="PROKAR_LIPOPROTEIN"/>
    <property type="match status" value="1"/>
</dbReference>
<dbReference type="NCBIfam" id="TIGR03730">
    <property type="entry name" value="tungstate_WtpA"/>
    <property type="match status" value="1"/>
</dbReference>
<dbReference type="Gene3D" id="3.40.190.10">
    <property type="entry name" value="Periplasmic binding protein-like II"/>
    <property type="match status" value="2"/>
</dbReference>
<organism evidence="2 3">
    <name type="scientific">Methanocalculus chunghsingensis</name>
    <dbReference type="NCBI Taxonomy" id="156457"/>
    <lineage>
        <taxon>Archaea</taxon>
        <taxon>Methanobacteriati</taxon>
        <taxon>Methanobacteriota</taxon>
        <taxon>Stenosarchaea group</taxon>
        <taxon>Methanomicrobia</taxon>
        <taxon>Methanomicrobiales</taxon>
        <taxon>Methanocalculaceae</taxon>
        <taxon>Methanocalculus</taxon>
    </lineage>
</organism>
<dbReference type="AlphaFoldDB" id="A0A8J7W4E5"/>
<dbReference type="Pfam" id="PF13531">
    <property type="entry name" value="SBP_bac_11"/>
    <property type="match status" value="1"/>
</dbReference>
<dbReference type="PANTHER" id="PTHR30632:SF16">
    <property type="entry name" value="MOLYBDATE_TUNGSTATE-BINDING PROTEIN WTPA"/>
    <property type="match status" value="1"/>
</dbReference>
<dbReference type="OrthoDB" id="7820at2157"/>
<keyword evidence="3" id="KW-1185">Reference proteome</keyword>
<name>A0A8J7W4E5_9EURY</name>
<dbReference type="SUPFAM" id="SSF53850">
    <property type="entry name" value="Periplasmic binding protein-like II"/>
    <property type="match status" value="1"/>
</dbReference>
<dbReference type="PANTHER" id="PTHR30632">
    <property type="entry name" value="MOLYBDATE-BINDING PERIPLASMIC PROTEIN"/>
    <property type="match status" value="1"/>
</dbReference>
<dbReference type="EMBL" id="JWHL01000001">
    <property type="protein sequence ID" value="MBR1368044.1"/>
    <property type="molecule type" value="Genomic_DNA"/>
</dbReference>
<comment type="caution">
    <text evidence="2">The sequence shown here is derived from an EMBL/GenBank/DDBJ whole genome shotgun (WGS) entry which is preliminary data.</text>
</comment>
<evidence type="ECO:0000313" key="2">
    <source>
        <dbReference type="EMBL" id="MBR1368044.1"/>
    </source>
</evidence>
<gene>
    <name evidence="2" type="ORF">RJ53_00455</name>
</gene>
<sequence length="327" mass="36701">MRYILLLMVFIVLISGCTGVQDEKTTLRVFAAGSALGPLATIEAEYEEIYPMVDVQIHGHGSIQVIRQVTDLRRQADLVVVADESLIPDMMFQPMGEGLGNFTEEYYPFATGAIVIAYTERSAYADEITDENWHTILRRPDVRIGFSNPMLDACGYRALMVVKLAENYYHDEKIFDEMLGNHIHPPPRIITTSSGTTIHLPEMIQPDGDKVRIRDGSIFLLSLLETGGIDYAFEYRSVAEEHGLHWIDLPPEIDLSSEMYDEEYGVVTVHLGFQRFSSIGMDRTGQPIVYAAAIPSTAPNKEEAVRFLGFMVDAFSTGREAWPEPIQ</sequence>
<evidence type="ECO:0000256" key="1">
    <source>
        <dbReference type="ARBA" id="ARBA00009438"/>
    </source>
</evidence>
<accession>A0A8J7W4E5</accession>
<protein>
    <submittedName>
        <fullName evidence="2">Tungsten ABC transporter substrate-binding protein</fullName>
    </submittedName>
</protein>
<dbReference type="GO" id="GO:1901359">
    <property type="term" value="F:tungstate binding"/>
    <property type="evidence" value="ECO:0007669"/>
    <property type="project" value="InterPro"/>
</dbReference>
<dbReference type="Proteomes" id="UP000730161">
    <property type="component" value="Unassembled WGS sequence"/>
</dbReference>
<dbReference type="GO" id="GO:0015689">
    <property type="term" value="P:molybdate ion transport"/>
    <property type="evidence" value="ECO:0007669"/>
    <property type="project" value="TreeGrafter"/>
</dbReference>
<comment type="similarity">
    <text evidence="1">Belongs to the bacterial solute-binding protein 1 family. WtpA subfamily.</text>
</comment>
<dbReference type="InterPro" id="IPR022498">
    <property type="entry name" value="ABC_trnspt_W-bd_WtpA"/>
</dbReference>
<evidence type="ECO:0000313" key="3">
    <source>
        <dbReference type="Proteomes" id="UP000730161"/>
    </source>
</evidence>
<proteinExistence type="inferred from homology"/>